<dbReference type="OrthoDB" id="6300719at2759"/>
<comment type="caution">
    <text evidence="1">The sequence shown here is derived from an EMBL/GenBank/DDBJ whole genome shotgun (WGS) entry which is preliminary data.</text>
</comment>
<accession>A0A8S4P7Z3</accession>
<feature type="non-terminal residue" evidence="1">
    <location>
        <position position="400"/>
    </location>
</feature>
<dbReference type="InterPro" id="IPR016181">
    <property type="entry name" value="Acyl_CoA_acyltransferase"/>
</dbReference>
<reference evidence="1" key="1">
    <citation type="submission" date="2022-03" db="EMBL/GenBank/DDBJ databases">
        <authorList>
            <person name="Martin C."/>
        </authorList>
    </citation>
    <scope>NUCLEOTIDE SEQUENCE</scope>
</reference>
<gene>
    <name evidence="1" type="ORF">OFUS_LOCUS14635</name>
</gene>
<proteinExistence type="predicted"/>
<evidence type="ECO:0000313" key="2">
    <source>
        <dbReference type="Proteomes" id="UP000749559"/>
    </source>
</evidence>
<sequence length="400" mass="44739">YEHILPTVRHTILNNDNGGPVVVNDFMKERNLARAYELVSESVEKEHIGEDEIPSYKYFEEHIRKDSTIPFALLEADSETLLGFWTITPSLYCRGVNPINCEGNAIFNDKIKHLGVFPTLSRLFYTYATALGYEGALVGIPQGRHSLLETLQKEGMDEIGTLPKMTRLKYKGWVDGVLLYNRFNDSGLGRDTFRQPKTVVQTPTEVDMKINQHHKKVQDLPRACIMRDGTEVLIDYARDDQIVDIYQIFKDEIDEGNGYAVDEYPTLDHFLSKVGNVGHVFALTLNTGELVGSQCVIPGRFGRTTKPCLAGFPIVLDKRFRGKGNFIQFMMMHGLFCYELGFAGSIGDTFVGNTSVLMKAGGLDGTTSNTITATIPYTAFVNGKGWQDSSLMYADIEGLI</sequence>
<dbReference type="Proteomes" id="UP000749559">
    <property type="component" value="Unassembled WGS sequence"/>
</dbReference>
<dbReference type="SUPFAM" id="SSF55729">
    <property type="entry name" value="Acyl-CoA N-acyltransferases (Nat)"/>
    <property type="match status" value="1"/>
</dbReference>
<dbReference type="EMBL" id="CAIIXF020000007">
    <property type="protein sequence ID" value="CAH1789238.1"/>
    <property type="molecule type" value="Genomic_DNA"/>
</dbReference>
<keyword evidence="2" id="KW-1185">Reference proteome</keyword>
<protein>
    <submittedName>
        <fullName evidence="1">Uncharacterized protein</fullName>
    </submittedName>
</protein>
<dbReference type="AlphaFoldDB" id="A0A8S4P7Z3"/>
<organism evidence="1 2">
    <name type="scientific">Owenia fusiformis</name>
    <name type="common">Polychaete worm</name>
    <dbReference type="NCBI Taxonomy" id="6347"/>
    <lineage>
        <taxon>Eukaryota</taxon>
        <taxon>Metazoa</taxon>
        <taxon>Spiralia</taxon>
        <taxon>Lophotrochozoa</taxon>
        <taxon>Annelida</taxon>
        <taxon>Polychaeta</taxon>
        <taxon>Sedentaria</taxon>
        <taxon>Canalipalpata</taxon>
        <taxon>Sabellida</taxon>
        <taxon>Oweniida</taxon>
        <taxon>Oweniidae</taxon>
        <taxon>Owenia</taxon>
    </lineage>
</organism>
<evidence type="ECO:0000313" key="1">
    <source>
        <dbReference type="EMBL" id="CAH1789238.1"/>
    </source>
</evidence>
<name>A0A8S4P7Z3_OWEFU</name>